<dbReference type="PANTHER" id="PTHR23131:SF0">
    <property type="entry name" value="ENDORIBONUCLEASE LACTB2"/>
    <property type="match status" value="1"/>
</dbReference>
<dbReference type="Gene3D" id="3.60.15.10">
    <property type="entry name" value="Ribonuclease Z/Hydroxyacylglutathione hydrolase-like"/>
    <property type="match status" value="1"/>
</dbReference>
<protein>
    <submittedName>
        <fullName evidence="2">Predicted metallo-beta-lactamase family protein</fullName>
    </submittedName>
</protein>
<name>Q5UF41_9PROT</name>
<organism evidence="2">
    <name type="scientific">uncultured proteobacterium RedeBAC7D11</name>
    <dbReference type="NCBI Taxonomy" id="295350"/>
    <lineage>
        <taxon>Bacteria</taxon>
        <taxon>Pseudomonadati</taxon>
        <taxon>Pseudomonadota</taxon>
        <taxon>environmental samples</taxon>
    </lineage>
</organism>
<dbReference type="SUPFAM" id="SSF56281">
    <property type="entry name" value="Metallo-hydrolase/oxidoreductase"/>
    <property type="match status" value="1"/>
</dbReference>
<evidence type="ECO:0000259" key="1">
    <source>
        <dbReference type="SMART" id="SM00849"/>
    </source>
</evidence>
<dbReference type="Pfam" id="PF00753">
    <property type="entry name" value="Lactamase_B"/>
    <property type="match status" value="1"/>
</dbReference>
<dbReference type="AlphaFoldDB" id="Q5UF41"/>
<dbReference type="Pfam" id="PF17778">
    <property type="entry name" value="WHD_BLACT"/>
    <property type="match status" value="1"/>
</dbReference>
<dbReference type="InterPro" id="IPR041516">
    <property type="entry name" value="LACTB2_WH"/>
</dbReference>
<dbReference type="PANTHER" id="PTHR23131">
    <property type="entry name" value="ENDORIBONUCLEASE LACTB2"/>
    <property type="match status" value="1"/>
</dbReference>
<reference evidence="2" key="1">
    <citation type="journal article" date="2004" name="Environ. Microbiol.">
        <title>Different SAR86 subgroups harbour divergent proteorhodopsins.</title>
        <authorList>
            <person name="Sabehi G."/>
            <person name="Beja O."/>
            <person name="Suzuki M.T."/>
            <person name="Preston C.M."/>
            <person name="DeLong E.F."/>
        </authorList>
    </citation>
    <scope>NUCLEOTIDE SEQUENCE</scope>
</reference>
<accession>Q5UF41</accession>
<gene>
    <name evidence="2" type="ORF">Red7D11_45</name>
</gene>
<feature type="domain" description="Metallo-beta-lactamase" evidence="1">
    <location>
        <begin position="38"/>
        <end position="200"/>
    </location>
</feature>
<dbReference type="EMBL" id="AY744396">
    <property type="protein sequence ID" value="AAV34486.1"/>
    <property type="molecule type" value="Genomic_DNA"/>
</dbReference>
<dbReference type="InterPro" id="IPR001279">
    <property type="entry name" value="Metallo-B-lactamas"/>
</dbReference>
<dbReference type="Gene3D" id="1.10.10.10">
    <property type="entry name" value="Winged helix-like DNA-binding domain superfamily/Winged helix DNA-binding domain"/>
    <property type="match status" value="1"/>
</dbReference>
<sequence length="284" mass="31878">MEKWSCLCQEMKVMTITELSPLVRRITAGNSSVFTGPGTNTYLVGKEEITVIDPGPAMPEHIENIAKACGDDIKQILVTHTHPDHSPGAKLLHQRTAAPVMGMYALHKQTQDKTFKANKVLEDGDEIREIEYTLKAIHTPGHASNHLCYLLEEEKMIFTGDHIMEGSTVVIGPPDGNMKQYIESLEKLKQFDISMIAPGHGNLMKDPKSVVDWIVSHRMYREKKVVDALTEFSKANLDQLVEKVYDDVDERLHGIARASLLAHLNKLIEEDKAVSKGEEFHWKG</sequence>
<dbReference type="InterPro" id="IPR050662">
    <property type="entry name" value="Sec-metab_biosynth-thioest"/>
</dbReference>
<proteinExistence type="predicted"/>
<dbReference type="CDD" id="cd16278">
    <property type="entry name" value="metallo-hydrolase-like_MBL-fold"/>
    <property type="match status" value="1"/>
</dbReference>
<dbReference type="InterPro" id="IPR036388">
    <property type="entry name" value="WH-like_DNA-bd_sf"/>
</dbReference>
<dbReference type="SMART" id="SM00849">
    <property type="entry name" value="Lactamase_B"/>
    <property type="match status" value="1"/>
</dbReference>
<dbReference type="InterPro" id="IPR036866">
    <property type="entry name" value="RibonucZ/Hydroxyglut_hydro"/>
</dbReference>
<evidence type="ECO:0000313" key="2">
    <source>
        <dbReference type="EMBL" id="AAV34486.1"/>
    </source>
</evidence>